<sequence length="292" mass="31126">MIRADWIAADWGTSNLRVWAMQGREILAEASSDAGMNTLARDEFEGALLALISDWIDGPTDVIACGMVGSRQGWTEAKYQPVPCKPAGHMVAAPTQDSRLNVRILSGVSQATPADVMRGEETQIAGFLVQNPDFDGVLCMPGTHTKWARISAGELCHFATAMTGEMFQLLSERSVLRHSMGDGWDDAAFLAGLDETLSRPERIATSLFSLRASGLLNGEDGAAARARLSGLLLGAELAAMKPYWLGQEVALIGATKLNEIYQSALATVGLTVRAFDGTEMVLAGLAGAREAL</sequence>
<evidence type="ECO:0000313" key="2">
    <source>
        <dbReference type="Proteomes" id="UP000220034"/>
    </source>
</evidence>
<name>A0A2C9CSP6_9RHOB</name>
<dbReference type="GO" id="GO:0008671">
    <property type="term" value="F:2-dehydro-3-deoxygalactonokinase activity"/>
    <property type="evidence" value="ECO:0007669"/>
    <property type="project" value="InterPro"/>
</dbReference>
<dbReference type="RefSeq" id="WP_097929792.1">
    <property type="nucleotide sequence ID" value="NZ_OCTN01000003.1"/>
</dbReference>
<dbReference type="InterPro" id="IPR007729">
    <property type="entry name" value="DGOK"/>
</dbReference>
<gene>
    <name evidence="1" type="ORF">SAMN06273572_103279</name>
</gene>
<accession>A0A2C9CSP6</accession>
<dbReference type="Proteomes" id="UP000220034">
    <property type="component" value="Unassembled WGS sequence"/>
</dbReference>
<protein>
    <submittedName>
        <fullName evidence="1">2-dehydro-3-deoxygalactonokinase</fullName>
    </submittedName>
</protein>
<reference evidence="2" key="1">
    <citation type="submission" date="2017-09" db="EMBL/GenBank/DDBJ databases">
        <authorList>
            <person name="Varghese N."/>
            <person name="Submissions S."/>
        </authorList>
    </citation>
    <scope>NUCLEOTIDE SEQUENCE [LARGE SCALE GENOMIC DNA]</scope>
    <source>
        <strain evidence="2">C7</strain>
    </source>
</reference>
<dbReference type="Gene3D" id="3.30.420.300">
    <property type="entry name" value="2-keto-3-deoxy-galactonokinase, substrate binding domain"/>
    <property type="match status" value="1"/>
</dbReference>
<proteinExistence type="predicted"/>
<keyword evidence="1" id="KW-0418">Kinase</keyword>
<evidence type="ECO:0000313" key="1">
    <source>
        <dbReference type="EMBL" id="SOH94248.1"/>
    </source>
</evidence>
<dbReference type="GO" id="GO:0034194">
    <property type="term" value="P:D-galactonate catabolic process"/>
    <property type="evidence" value="ECO:0007669"/>
    <property type="project" value="InterPro"/>
</dbReference>
<dbReference type="Gene3D" id="3.30.420.310">
    <property type="entry name" value="2-keto-3-deoxy-galactonokinase, C-terminal domain"/>
    <property type="match status" value="1"/>
</dbReference>
<dbReference type="InterPro" id="IPR042257">
    <property type="entry name" value="DGOK_C"/>
</dbReference>
<dbReference type="OrthoDB" id="256574at2"/>
<organism evidence="1 2">
    <name type="scientific">Pontivivens marinum</name>
    <dbReference type="NCBI Taxonomy" id="1690039"/>
    <lineage>
        <taxon>Bacteria</taxon>
        <taxon>Pseudomonadati</taxon>
        <taxon>Pseudomonadota</taxon>
        <taxon>Alphaproteobacteria</taxon>
        <taxon>Rhodobacterales</taxon>
        <taxon>Paracoccaceae</taxon>
        <taxon>Pontivivens</taxon>
    </lineage>
</organism>
<keyword evidence="1" id="KW-0808">Transferase</keyword>
<dbReference type="Pfam" id="PF05035">
    <property type="entry name" value="DGOK"/>
    <property type="match status" value="1"/>
</dbReference>
<dbReference type="AlphaFoldDB" id="A0A2C9CSP6"/>
<dbReference type="InterPro" id="IPR042258">
    <property type="entry name" value="DGOK_N"/>
</dbReference>
<keyword evidence="2" id="KW-1185">Reference proteome</keyword>
<dbReference type="EMBL" id="OCTN01000003">
    <property type="protein sequence ID" value="SOH94248.1"/>
    <property type="molecule type" value="Genomic_DNA"/>
</dbReference>